<name>A0ABX7BQD3_9CAUL</name>
<keyword evidence="3 7" id="KW-0489">Methyltransferase</keyword>
<keyword evidence="4" id="KW-0808">Transferase</keyword>
<evidence type="ECO:0000256" key="2">
    <source>
        <dbReference type="ARBA" id="ARBA00011900"/>
    </source>
</evidence>
<dbReference type="PRINTS" id="PR00505">
    <property type="entry name" value="D12N6MTFRASE"/>
</dbReference>
<sequence>MESTTDRTPVRPIKTVAPYVGGKRNLSTRLVDMIEATPHSRYAEAFVGMGGVFLRRRTKPKFEVINDWSADVANLFRILREHYPQFMEVLRFQITTRAEFDRLSKVDPDTLTDLQRAARFLYLQRLAFGGRVGTRHFGMDMNRARFNLSTLEPMLEDLHERLNGVVIERLPFDRFIERYDSPETLFFLDPPYWGNEADYGKDLFGRADFTLLRDRLEAVQGRFILTINDRPETRALFAGQAFHIEPVGVTYRLSGAPTEARELIITSKTCSSQGDSR</sequence>
<comment type="catalytic activity">
    <reaction evidence="6">
        <text>a 2'-deoxyadenosine in DNA + S-adenosyl-L-methionine = an N(6)-methyl-2'-deoxyadenosine in DNA + S-adenosyl-L-homocysteine + H(+)</text>
        <dbReference type="Rhea" id="RHEA:15197"/>
        <dbReference type="Rhea" id="RHEA-COMP:12418"/>
        <dbReference type="Rhea" id="RHEA-COMP:12419"/>
        <dbReference type="ChEBI" id="CHEBI:15378"/>
        <dbReference type="ChEBI" id="CHEBI:57856"/>
        <dbReference type="ChEBI" id="CHEBI:59789"/>
        <dbReference type="ChEBI" id="CHEBI:90615"/>
        <dbReference type="ChEBI" id="CHEBI:90616"/>
        <dbReference type="EC" id="2.1.1.72"/>
    </reaction>
</comment>
<reference evidence="7 8" key="1">
    <citation type="submission" date="2021-01" db="EMBL/GenBank/DDBJ databases">
        <title>Brevundimonas vitis sp. nov., an bacterium isolated from grape (Vitis vinifera).</title>
        <authorList>
            <person name="Jiang L."/>
            <person name="Lee J."/>
        </authorList>
    </citation>
    <scope>NUCLEOTIDE SEQUENCE [LARGE SCALE GENOMIC DNA]</scope>
    <source>
        <strain evidence="7 8">GRTSA-9</strain>
    </source>
</reference>
<dbReference type="Gene3D" id="1.10.1020.10">
    <property type="entry name" value="Adenine-specific Methyltransferase, Domain 2"/>
    <property type="match status" value="1"/>
</dbReference>
<evidence type="ECO:0000256" key="4">
    <source>
        <dbReference type="ARBA" id="ARBA00022679"/>
    </source>
</evidence>
<dbReference type="Proteomes" id="UP000595448">
    <property type="component" value="Chromosome"/>
</dbReference>
<comment type="similarity">
    <text evidence="1">Belongs to the N(4)/N(6)-methyltransferase family.</text>
</comment>
<proteinExistence type="inferred from homology"/>
<protein>
    <recommendedName>
        <fullName evidence="2">site-specific DNA-methyltransferase (adenine-specific)</fullName>
        <ecNumber evidence="2">2.1.1.72</ecNumber>
    </recommendedName>
</protein>
<evidence type="ECO:0000256" key="5">
    <source>
        <dbReference type="ARBA" id="ARBA00022691"/>
    </source>
</evidence>
<dbReference type="InterPro" id="IPR029063">
    <property type="entry name" value="SAM-dependent_MTases_sf"/>
</dbReference>
<dbReference type="RefSeq" id="WP_201104011.1">
    <property type="nucleotide sequence ID" value="NZ_CP067977.1"/>
</dbReference>
<dbReference type="PANTHER" id="PTHR30481:SF4">
    <property type="entry name" value="SITE-SPECIFIC DNA-METHYLTRANSFERASE (ADENINE-SPECIFIC)"/>
    <property type="match status" value="1"/>
</dbReference>
<evidence type="ECO:0000256" key="3">
    <source>
        <dbReference type="ARBA" id="ARBA00022603"/>
    </source>
</evidence>
<evidence type="ECO:0000256" key="1">
    <source>
        <dbReference type="ARBA" id="ARBA00006594"/>
    </source>
</evidence>
<evidence type="ECO:0000256" key="6">
    <source>
        <dbReference type="ARBA" id="ARBA00047942"/>
    </source>
</evidence>
<dbReference type="SUPFAM" id="SSF53335">
    <property type="entry name" value="S-adenosyl-L-methionine-dependent methyltransferases"/>
    <property type="match status" value="1"/>
</dbReference>
<gene>
    <name evidence="7" type="ORF">JIP62_06125</name>
</gene>
<dbReference type="Gene3D" id="3.40.50.150">
    <property type="entry name" value="Vaccinia Virus protein VP39"/>
    <property type="match status" value="1"/>
</dbReference>
<dbReference type="PANTHER" id="PTHR30481">
    <property type="entry name" value="DNA ADENINE METHYLASE"/>
    <property type="match status" value="1"/>
</dbReference>
<dbReference type="EMBL" id="CP067977">
    <property type="protein sequence ID" value="QQQ19660.1"/>
    <property type="molecule type" value="Genomic_DNA"/>
</dbReference>
<dbReference type="InterPro" id="IPR012327">
    <property type="entry name" value="MeTrfase_D12"/>
</dbReference>
<evidence type="ECO:0000313" key="8">
    <source>
        <dbReference type="Proteomes" id="UP000595448"/>
    </source>
</evidence>
<dbReference type="Pfam" id="PF02086">
    <property type="entry name" value="MethyltransfD12"/>
    <property type="match status" value="1"/>
</dbReference>
<organism evidence="7 8">
    <name type="scientific">Brevundimonas vitisensis</name>
    <dbReference type="NCBI Taxonomy" id="2800818"/>
    <lineage>
        <taxon>Bacteria</taxon>
        <taxon>Pseudomonadati</taxon>
        <taxon>Pseudomonadota</taxon>
        <taxon>Alphaproteobacteria</taxon>
        <taxon>Caulobacterales</taxon>
        <taxon>Caulobacteraceae</taxon>
        <taxon>Brevundimonas</taxon>
    </lineage>
</organism>
<keyword evidence="5" id="KW-0949">S-adenosyl-L-methionine</keyword>
<dbReference type="GO" id="GO:0008168">
    <property type="term" value="F:methyltransferase activity"/>
    <property type="evidence" value="ECO:0007669"/>
    <property type="project" value="UniProtKB-KW"/>
</dbReference>
<dbReference type="InterPro" id="IPR023095">
    <property type="entry name" value="Ade_MeTrfase_dom_2"/>
</dbReference>
<evidence type="ECO:0000313" key="7">
    <source>
        <dbReference type="EMBL" id="QQQ19660.1"/>
    </source>
</evidence>
<dbReference type="EC" id="2.1.1.72" evidence="2"/>
<keyword evidence="8" id="KW-1185">Reference proteome</keyword>
<dbReference type="GO" id="GO:0032259">
    <property type="term" value="P:methylation"/>
    <property type="evidence" value="ECO:0007669"/>
    <property type="project" value="UniProtKB-KW"/>
</dbReference>
<accession>A0ABX7BQD3</accession>